<comment type="cofactor">
    <cofactor evidence="1 4">
        <name>pyridoxal 5'-phosphate</name>
        <dbReference type="ChEBI" id="CHEBI:597326"/>
    </cofactor>
</comment>
<evidence type="ECO:0000259" key="5">
    <source>
        <dbReference type="Pfam" id="PF00155"/>
    </source>
</evidence>
<dbReference type="PANTHER" id="PTHR13693">
    <property type="entry name" value="CLASS II AMINOTRANSFERASE/8-AMINO-7-OXONONANOATE SYNTHASE"/>
    <property type="match status" value="1"/>
</dbReference>
<organism evidence="6 7">
    <name type="scientific">Thermanaerothrix daxensis</name>
    <dbReference type="NCBI Taxonomy" id="869279"/>
    <lineage>
        <taxon>Bacteria</taxon>
        <taxon>Bacillati</taxon>
        <taxon>Chloroflexota</taxon>
        <taxon>Anaerolineae</taxon>
        <taxon>Anaerolineales</taxon>
        <taxon>Anaerolineaceae</taxon>
        <taxon>Thermanaerothrix</taxon>
    </lineage>
</organism>
<dbReference type="RefSeq" id="WP_054521965.1">
    <property type="nucleotide sequence ID" value="NZ_LGKO01000005.1"/>
</dbReference>
<evidence type="ECO:0000256" key="1">
    <source>
        <dbReference type="ARBA" id="ARBA00001933"/>
    </source>
</evidence>
<dbReference type="PROSITE" id="PS00599">
    <property type="entry name" value="AA_TRANSFER_CLASS_2"/>
    <property type="match status" value="1"/>
</dbReference>
<evidence type="ECO:0000313" key="7">
    <source>
        <dbReference type="Proteomes" id="UP000050544"/>
    </source>
</evidence>
<dbReference type="GO" id="GO:0030170">
    <property type="term" value="F:pyridoxal phosphate binding"/>
    <property type="evidence" value="ECO:0007669"/>
    <property type="project" value="InterPro"/>
</dbReference>
<dbReference type="STRING" id="869279.SE15_09995"/>
<gene>
    <name evidence="6" type="ORF">SE15_09995</name>
</gene>
<dbReference type="OrthoDB" id="9807157at2"/>
<dbReference type="Proteomes" id="UP000050544">
    <property type="component" value="Unassembled WGS sequence"/>
</dbReference>
<feature type="domain" description="Aminotransferase class I/classII large" evidence="5">
    <location>
        <begin position="28"/>
        <end position="361"/>
    </location>
</feature>
<comment type="caution">
    <text evidence="6">The sequence shown here is derived from an EMBL/GenBank/DDBJ whole genome shotgun (WGS) entry which is preliminary data.</text>
</comment>
<protein>
    <recommendedName>
        <fullName evidence="5">Aminotransferase class I/classII large domain-containing protein</fullName>
    </recommendedName>
</protein>
<dbReference type="Gene3D" id="3.40.640.10">
    <property type="entry name" value="Type I PLP-dependent aspartate aminotransferase-like (Major domain)"/>
    <property type="match status" value="1"/>
</dbReference>
<dbReference type="Pfam" id="PF00155">
    <property type="entry name" value="Aminotran_1_2"/>
    <property type="match status" value="1"/>
</dbReference>
<dbReference type="InterPro" id="IPR004839">
    <property type="entry name" value="Aminotransferase_I/II_large"/>
</dbReference>
<comment type="similarity">
    <text evidence="4">Belongs to the class-II pyridoxal-phosphate-dependent aminotransferase family.</text>
</comment>
<keyword evidence="2" id="KW-0808">Transferase</keyword>
<dbReference type="AlphaFoldDB" id="A0A0P6XTY1"/>
<sequence length="365" mass="39473">MAEGLTSPVGPRVMVAGRECDYFSGTGYLGLQSDPRVLAAAQAALARFGLSTATSRGGYGEHPLYVDLERAICAYFSTEQALYLPTGYLGMSLLVQGLHGLYERLFVDEAAHFSIWDAARGTNLPVVSFHHLDVEDLARQLRAHLRPGERPLVLSDGVFPISGEIAPLPAYVRLVAEYNGWVAIDDAHGVGVLGVHGRGTLDYWGVSDLHCFSTATLSKALGGYGGIIADRAERIQRLLAHSAVYVATSPPPLPVAAASATALRIALEEPQRRERLWQNVALVRAGVRRLGWDLPETPVPILCLRSRPGLDLSDLQRRLFEAGICVAHVTRYSSTPPGGALRIAIFATHTEAQIQRLIEALGELL</sequence>
<evidence type="ECO:0000256" key="2">
    <source>
        <dbReference type="ARBA" id="ARBA00022679"/>
    </source>
</evidence>
<dbReference type="InterPro" id="IPR015421">
    <property type="entry name" value="PyrdxlP-dep_Trfase_major"/>
</dbReference>
<dbReference type="InterPro" id="IPR050087">
    <property type="entry name" value="AON_synthase_class-II"/>
</dbReference>
<dbReference type="InterPro" id="IPR015424">
    <property type="entry name" value="PyrdxlP-dep_Trfase"/>
</dbReference>
<evidence type="ECO:0000256" key="4">
    <source>
        <dbReference type="RuleBase" id="RU003693"/>
    </source>
</evidence>
<dbReference type="InterPro" id="IPR015422">
    <property type="entry name" value="PyrdxlP-dep_Trfase_small"/>
</dbReference>
<dbReference type="EMBL" id="LGKO01000005">
    <property type="protein sequence ID" value="KPL82472.1"/>
    <property type="molecule type" value="Genomic_DNA"/>
</dbReference>
<accession>A0A0P6XTY1</accession>
<evidence type="ECO:0000256" key="3">
    <source>
        <dbReference type="ARBA" id="ARBA00022898"/>
    </source>
</evidence>
<keyword evidence="7" id="KW-1185">Reference proteome</keyword>
<reference evidence="6 7" key="1">
    <citation type="submission" date="2015-07" db="EMBL/GenBank/DDBJ databases">
        <title>Whole genome sequence of Thermanaerothrix daxensis DSM 23592.</title>
        <authorList>
            <person name="Hemp J."/>
            <person name="Ward L.M."/>
            <person name="Pace L.A."/>
            <person name="Fischer W.W."/>
        </authorList>
    </citation>
    <scope>NUCLEOTIDE SEQUENCE [LARGE SCALE GENOMIC DNA]</scope>
    <source>
        <strain evidence="6 7">GNS-1</strain>
    </source>
</reference>
<dbReference type="Gene3D" id="3.90.1150.10">
    <property type="entry name" value="Aspartate Aminotransferase, domain 1"/>
    <property type="match status" value="1"/>
</dbReference>
<dbReference type="InterPro" id="IPR001917">
    <property type="entry name" value="Aminotrans_II_pyridoxalP_BS"/>
</dbReference>
<evidence type="ECO:0000313" key="6">
    <source>
        <dbReference type="EMBL" id="KPL82472.1"/>
    </source>
</evidence>
<dbReference type="GO" id="GO:0016740">
    <property type="term" value="F:transferase activity"/>
    <property type="evidence" value="ECO:0007669"/>
    <property type="project" value="UniProtKB-KW"/>
</dbReference>
<dbReference type="SUPFAM" id="SSF53383">
    <property type="entry name" value="PLP-dependent transferases"/>
    <property type="match status" value="1"/>
</dbReference>
<name>A0A0P6XTY1_9CHLR</name>
<dbReference type="PATRIC" id="fig|869279.4.peg.1610"/>
<proteinExistence type="inferred from homology"/>
<keyword evidence="3 4" id="KW-0663">Pyridoxal phosphate</keyword>